<dbReference type="AlphaFoldDB" id="A0A2K3JU45"/>
<reference evidence="1 2" key="2">
    <citation type="journal article" date="2017" name="Front. Plant Sci.">
        <title>Gene Classification and Mining of Molecular Markers Useful in Red Clover (Trifolium pratense) Breeding.</title>
        <authorList>
            <person name="Istvanek J."/>
            <person name="Dluhosova J."/>
            <person name="Dluhos P."/>
            <person name="Patkova L."/>
            <person name="Nedelnik J."/>
            <person name="Repkova J."/>
        </authorList>
    </citation>
    <scope>NUCLEOTIDE SEQUENCE [LARGE SCALE GENOMIC DNA]</scope>
    <source>
        <strain evidence="2">cv. Tatra</strain>
        <tissue evidence="1">Young leaves</tissue>
    </source>
</reference>
<protein>
    <submittedName>
        <fullName evidence="1">Receptor-like kinase</fullName>
    </submittedName>
</protein>
<proteinExistence type="predicted"/>
<dbReference type="EMBL" id="ASHM01124178">
    <property type="protein sequence ID" value="PNX57581.1"/>
    <property type="molecule type" value="Genomic_DNA"/>
</dbReference>
<reference evidence="1 2" key="1">
    <citation type="journal article" date="2014" name="Am. J. Bot.">
        <title>Genome assembly and annotation for red clover (Trifolium pratense; Fabaceae).</title>
        <authorList>
            <person name="Istvanek J."/>
            <person name="Jaros M."/>
            <person name="Krenek A."/>
            <person name="Repkova J."/>
        </authorList>
    </citation>
    <scope>NUCLEOTIDE SEQUENCE [LARGE SCALE GENOMIC DNA]</scope>
    <source>
        <strain evidence="2">cv. Tatra</strain>
        <tissue evidence="1">Young leaves</tissue>
    </source>
</reference>
<keyword evidence="1" id="KW-0418">Kinase</keyword>
<sequence>RGQWNKDTIFIGWKRSPEGWIKLNCDRAYKELVDLDGCNDLLRDSDGRWIQGYTQKIGACDALHAETYDMYAG</sequence>
<feature type="non-terminal residue" evidence="1">
    <location>
        <position position="1"/>
    </location>
</feature>
<keyword evidence="1" id="KW-0675">Receptor</keyword>
<dbReference type="GO" id="GO:0016301">
    <property type="term" value="F:kinase activity"/>
    <property type="evidence" value="ECO:0007669"/>
    <property type="project" value="UniProtKB-KW"/>
</dbReference>
<evidence type="ECO:0000313" key="2">
    <source>
        <dbReference type="Proteomes" id="UP000236291"/>
    </source>
</evidence>
<gene>
    <name evidence="1" type="ORF">L195_g058766</name>
</gene>
<keyword evidence="1" id="KW-0808">Transferase</keyword>
<dbReference type="Proteomes" id="UP000236291">
    <property type="component" value="Unassembled WGS sequence"/>
</dbReference>
<name>A0A2K3JU45_TRIPR</name>
<accession>A0A2K3JU45</accession>
<organism evidence="1 2">
    <name type="scientific">Trifolium pratense</name>
    <name type="common">Red clover</name>
    <dbReference type="NCBI Taxonomy" id="57577"/>
    <lineage>
        <taxon>Eukaryota</taxon>
        <taxon>Viridiplantae</taxon>
        <taxon>Streptophyta</taxon>
        <taxon>Embryophyta</taxon>
        <taxon>Tracheophyta</taxon>
        <taxon>Spermatophyta</taxon>
        <taxon>Magnoliopsida</taxon>
        <taxon>eudicotyledons</taxon>
        <taxon>Gunneridae</taxon>
        <taxon>Pentapetalae</taxon>
        <taxon>rosids</taxon>
        <taxon>fabids</taxon>
        <taxon>Fabales</taxon>
        <taxon>Fabaceae</taxon>
        <taxon>Papilionoideae</taxon>
        <taxon>50 kb inversion clade</taxon>
        <taxon>NPAAA clade</taxon>
        <taxon>Hologalegina</taxon>
        <taxon>IRL clade</taxon>
        <taxon>Trifolieae</taxon>
        <taxon>Trifolium</taxon>
    </lineage>
</organism>
<evidence type="ECO:0000313" key="1">
    <source>
        <dbReference type="EMBL" id="PNX57581.1"/>
    </source>
</evidence>
<comment type="caution">
    <text evidence="1">The sequence shown here is derived from an EMBL/GenBank/DDBJ whole genome shotgun (WGS) entry which is preliminary data.</text>
</comment>